<evidence type="ECO:0000256" key="2">
    <source>
        <dbReference type="PROSITE-ProRule" id="PRU00169"/>
    </source>
</evidence>
<gene>
    <name evidence="4" type="ORF">L0668_09020</name>
</gene>
<dbReference type="SUPFAM" id="SSF52172">
    <property type="entry name" value="CheY-like"/>
    <property type="match status" value="1"/>
</dbReference>
<dbReference type="SMART" id="SM00448">
    <property type="entry name" value="REC"/>
    <property type="match status" value="1"/>
</dbReference>
<evidence type="ECO:0000256" key="1">
    <source>
        <dbReference type="ARBA" id="ARBA00022553"/>
    </source>
</evidence>
<dbReference type="Pfam" id="PF00072">
    <property type="entry name" value="Response_reg"/>
    <property type="match status" value="1"/>
</dbReference>
<comment type="caution">
    <text evidence="4">The sequence shown here is derived from an EMBL/GenBank/DDBJ whole genome shotgun (WGS) entry which is preliminary data.</text>
</comment>
<proteinExistence type="predicted"/>
<evidence type="ECO:0000259" key="3">
    <source>
        <dbReference type="PROSITE" id="PS50110"/>
    </source>
</evidence>
<dbReference type="PANTHER" id="PTHR44591:SF3">
    <property type="entry name" value="RESPONSE REGULATORY DOMAIN-CONTAINING PROTEIN"/>
    <property type="match status" value="1"/>
</dbReference>
<dbReference type="InterPro" id="IPR011006">
    <property type="entry name" value="CheY-like_superfamily"/>
</dbReference>
<organism evidence="4 5">
    <name type="scientific">Paraglaciecola algarum</name>
    <dbReference type="NCBI Taxonomy" id="3050085"/>
    <lineage>
        <taxon>Bacteria</taxon>
        <taxon>Pseudomonadati</taxon>
        <taxon>Pseudomonadota</taxon>
        <taxon>Gammaproteobacteria</taxon>
        <taxon>Alteromonadales</taxon>
        <taxon>Alteromonadaceae</taxon>
        <taxon>Paraglaciecola</taxon>
    </lineage>
</organism>
<keyword evidence="5" id="KW-1185">Reference proteome</keyword>
<dbReference type="EMBL" id="JAKGAS010000004">
    <property type="protein sequence ID" value="MCF2948245.1"/>
    <property type="molecule type" value="Genomic_DNA"/>
</dbReference>
<dbReference type="Proteomes" id="UP001521137">
    <property type="component" value="Unassembled WGS sequence"/>
</dbReference>
<feature type="modified residue" description="4-aspartylphosphate" evidence="2">
    <location>
        <position position="58"/>
    </location>
</feature>
<reference evidence="4 5" key="1">
    <citation type="submission" date="2022-01" db="EMBL/GenBank/DDBJ databases">
        <title>Paraglaciecola sp. G1-23.</title>
        <authorList>
            <person name="Jin M.S."/>
            <person name="Han D.M."/>
            <person name="Kim H.M."/>
            <person name="Jeon C.O."/>
        </authorList>
    </citation>
    <scope>NUCLEOTIDE SEQUENCE [LARGE SCALE GENOMIC DNA]</scope>
    <source>
        <strain evidence="4 5">G1-23</strain>
    </source>
</reference>
<keyword evidence="1 2" id="KW-0597">Phosphoprotein</keyword>
<evidence type="ECO:0000313" key="5">
    <source>
        <dbReference type="Proteomes" id="UP001521137"/>
    </source>
</evidence>
<sequence length="123" mass="14121">MKNSPILIIEDSEIDQYIAKYMIKKFDENIDVLQAFDGQEALEVLTILPRQPVVILLDINMPRMNGHEFLKEYTASNIEKTSIAILTSSFQQSDKDQCLKFTCVKKYITKPFEVSDLNDLLSS</sequence>
<name>A0ABS9D5R5_9ALTE</name>
<dbReference type="InterPro" id="IPR001789">
    <property type="entry name" value="Sig_transdc_resp-reg_receiver"/>
</dbReference>
<dbReference type="InterPro" id="IPR050595">
    <property type="entry name" value="Bact_response_regulator"/>
</dbReference>
<dbReference type="PANTHER" id="PTHR44591">
    <property type="entry name" value="STRESS RESPONSE REGULATOR PROTEIN 1"/>
    <property type="match status" value="1"/>
</dbReference>
<dbReference type="PROSITE" id="PS50110">
    <property type="entry name" value="RESPONSE_REGULATORY"/>
    <property type="match status" value="1"/>
</dbReference>
<protein>
    <submittedName>
        <fullName evidence="4">Response regulator</fullName>
    </submittedName>
</protein>
<dbReference type="RefSeq" id="WP_235311927.1">
    <property type="nucleotide sequence ID" value="NZ_JAKGAS010000004.1"/>
</dbReference>
<dbReference type="Gene3D" id="3.40.50.2300">
    <property type="match status" value="1"/>
</dbReference>
<accession>A0ABS9D5R5</accession>
<feature type="domain" description="Response regulatory" evidence="3">
    <location>
        <begin position="5"/>
        <end position="123"/>
    </location>
</feature>
<evidence type="ECO:0000313" key="4">
    <source>
        <dbReference type="EMBL" id="MCF2948245.1"/>
    </source>
</evidence>